<comment type="caution">
    <text evidence="1">The sequence shown here is derived from an EMBL/GenBank/DDBJ whole genome shotgun (WGS) entry which is preliminary data.</text>
</comment>
<organism evidence="1 2">
    <name type="scientific">Elysia marginata</name>
    <dbReference type="NCBI Taxonomy" id="1093978"/>
    <lineage>
        <taxon>Eukaryota</taxon>
        <taxon>Metazoa</taxon>
        <taxon>Spiralia</taxon>
        <taxon>Lophotrochozoa</taxon>
        <taxon>Mollusca</taxon>
        <taxon>Gastropoda</taxon>
        <taxon>Heterobranchia</taxon>
        <taxon>Euthyneura</taxon>
        <taxon>Panpulmonata</taxon>
        <taxon>Sacoglossa</taxon>
        <taxon>Placobranchoidea</taxon>
        <taxon>Plakobranchidae</taxon>
        <taxon>Elysia</taxon>
    </lineage>
</organism>
<dbReference type="AlphaFoldDB" id="A0AAV4GSH6"/>
<proteinExistence type="predicted"/>
<reference evidence="1 2" key="1">
    <citation type="journal article" date="2021" name="Elife">
        <title>Chloroplast acquisition without the gene transfer in kleptoplastic sea slugs, Plakobranchus ocellatus.</title>
        <authorList>
            <person name="Maeda T."/>
            <person name="Takahashi S."/>
            <person name="Yoshida T."/>
            <person name="Shimamura S."/>
            <person name="Takaki Y."/>
            <person name="Nagai Y."/>
            <person name="Toyoda A."/>
            <person name="Suzuki Y."/>
            <person name="Arimoto A."/>
            <person name="Ishii H."/>
            <person name="Satoh N."/>
            <person name="Nishiyama T."/>
            <person name="Hasebe M."/>
            <person name="Maruyama T."/>
            <person name="Minagawa J."/>
            <person name="Obokata J."/>
            <person name="Shigenobu S."/>
        </authorList>
    </citation>
    <scope>NUCLEOTIDE SEQUENCE [LARGE SCALE GENOMIC DNA]</scope>
</reference>
<gene>
    <name evidence="1" type="ORF">ElyMa_000779000</name>
</gene>
<sequence>MKQTFVTLYVPNSLSGLFAPQRLTLPEELVKLMEQEEAGAVGRRRVYGRLCGVEGGDRGKGRVVWPVEFCEAVRETVRERLANTKASMNATNQ</sequence>
<protein>
    <submittedName>
        <fullName evidence="1">Uncharacterized protein</fullName>
    </submittedName>
</protein>
<accession>A0AAV4GSH6</accession>
<evidence type="ECO:0000313" key="2">
    <source>
        <dbReference type="Proteomes" id="UP000762676"/>
    </source>
</evidence>
<name>A0AAV4GSH6_9GAST</name>
<evidence type="ECO:0000313" key="1">
    <source>
        <dbReference type="EMBL" id="GFR88812.1"/>
    </source>
</evidence>
<dbReference type="EMBL" id="BMAT01001595">
    <property type="protein sequence ID" value="GFR88812.1"/>
    <property type="molecule type" value="Genomic_DNA"/>
</dbReference>
<dbReference type="Proteomes" id="UP000762676">
    <property type="component" value="Unassembled WGS sequence"/>
</dbReference>
<keyword evidence="2" id="KW-1185">Reference proteome</keyword>